<accession>A0A6J4K5V5</accession>
<dbReference type="EMBL" id="CADCTH010000615">
    <property type="protein sequence ID" value="CAA9296269.1"/>
    <property type="molecule type" value="Genomic_DNA"/>
</dbReference>
<gene>
    <name evidence="1" type="ORF">AVDCRST_MAG54-4876</name>
</gene>
<proteinExistence type="predicted"/>
<protein>
    <submittedName>
        <fullName evidence="1">Uncharacterized protein</fullName>
    </submittedName>
</protein>
<dbReference type="AlphaFoldDB" id="A0A6J4K5V5"/>
<sequence>MPYLWSAVAVVAALVALGLLVGASLRPAQRLSTVAGLASRQMGDEVGMLKARLAALRVRLAQRRE</sequence>
<organism evidence="1">
    <name type="scientific">uncultured Actinomycetospora sp</name>
    <dbReference type="NCBI Taxonomy" id="1135996"/>
    <lineage>
        <taxon>Bacteria</taxon>
        <taxon>Bacillati</taxon>
        <taxon>Actinomycetota</taxon>
        <taxon>Actinomycetes</taxon>
        <taxon>Pseudonocardiales</taxon>
        <taxon>Pseudonocardiaceae</taxon>
        <taxon>Actinomycetospora</taxon>
        <taxon>environmental samples</taxon>
    </lineage>
</organism>
<name>A0A6J4K5V5_9PSEU</name>
<evidence type="ECO:0000313" key="1">
    <source>
        <dbReference type="EMBL" id="CAA9296269.1"/>
    </source>
</evidence>
<reference evidence="1" key="1">
    <citation type="submission" date="2020-02" db="EMBL/GenBank/DDBJ databases">
        <authorList>
            <person name="Meier V. D."/>
        </authorList>
    </citation>
    <scope>NUCLEOTIDE SEQUENCE</scope>
    <source>
        <strain evidence="1">AVDCRST_MAG54</strain>
    </source>
</reference>